<dbReference type="PANTHER" id="PTHR43355">
    <property type="entry name" value="FLAVIN REDUCTASE (NADPH)"/>
    <property type="match status" value="1"/>
</dbReference>
<dbReference type="SUPFAM" id="SSF51735">
    <property type="entry name" value="NAD(P)-binding Rossmann-fold domains"/>
    <property type="match status" value="1"/>
</dbReference>
<dbReference type="GO" id="GO:0004074">
    <property type="term" value="F:biliverdin reductase [NAD(P)H] activity"/>
    <property type="evidence" value="ECO:0007669"/>
    <property type="project" value="TreeGrafter"/>
</dbReference>
<dbReference type="AlphaFoldDB" id="A0A2S6N7A0"/>
<gene>
    <name evidence="2" type="ORF">CCR94_12340</name>
</gene>
<dbReference type="Pfam" id="PF13460">
    <property type="entry name" value="NAD_binding_10"/>
    <property type="match status" value="1"/>
</dbReference>
<dbReference type="RefSeq" id="WP_104508177.1">
    <property type="nucleotide sequence ID" value="NZ_JACIGC010000005.1"/>
</dbReference>
<evidence type="ECO:0000259" key="1">
    <source>
        <dbReference type="Pfam" id="PF13460"/>
    </source>
</evidence>
<accession>A0A2S6N7A0</accession>
<dbReference type="InterPro" id="IPR016040">
    <property type="entry name" value="NAD(P)-bd_dom"/>
</dbReference>
<evidence type="ECO:0000313" key="2">
    <source>
        <dbReference type="EMBL" id="PPQ30486.1"/>
    </source>
</evidence>
<name>A0A2S6N7A0_9HYPH</name>
<dbReference type="Proteomes" id="UP000239089">
    <property type="component" value="Unassembled WGS sequence"/>
</dbReference>
<reference evidence="2 3" key="1">
    <citation type="journal article" date="2018" name="Arch. Microbiol.">
        <title>New insights into the metabolic potential of the phototrophic purple bacterium Rhodopila globiformis DSM 161(T) from its draft genome sequence and evidence for a vanadium-dependent nitrogenase.</title>
        <authorList>
            <person name="Imhoff J.F."/>
            <person name="Rahn T."/>
            <person name="Kunzel S."/>
            <person name="Neulinger S.C."/>
        </authorList>
    </citation>
    <scope>NUCLEOTIDE SEQUENCE [LARGE SCALE GENOMIC DNA]</scope>
    <source>
        <strain evidence="2 3">DSM 16996</strain>
    </source>
</reference>
<keyword evidence="3" id="KW-1185">Reference proteome</keyword>
<dbReference type="CDD" id="cd05244">
    <property type="entry name" value="BVR-B_like_SDR_a"/>
    <property type="match status" value="1"/>
</dbReference>
<feature type="domain" description="NAD(P)-binding" evidence="1">
    <location>
        <begin position="8"/>
        <end position="199"/>
    </location>
</feature>
<dbReference type="InterPro" id="IPR036291">
    <property type="entry name" value="NAD(P)-bd_dom_sf"/>
</dbReference>
<dbReference type="GO" id="GO:0042602">
    <property type="term" value="F:riboflavin reductase (NADPH) activity"/>
    <property type="evidence" value="ECO:0007669"/>
    <property type="project" value="TreeGrafter"/>
</dbReference>
<dbReference type="PANTHER" id="PTHR43355:SF2">
    <property type="entry name" value="FLAVIN REDUCTASE (NADPH)"/>
    <property type="match status" value="1"/>
</dbReference>
<sequence length="211" mass="22275">MTHVLIIGASKGIGLEATRQALQAGHHVRALARSATGITLSDANLEKVQGDALKAADVEAAVAGADVVIQTLGVAVGDLFKPVSLFSDATRVLVAAMAAKGVKRLISVTGFGAGDSRASIGFLQQLPFKLFLGRAYDDKGVQEGLIKDSGLDWTIARPGILTNGPRTGRYQVLTEPSQWRNGIISRADVADFLVRQIEDRTYVGQAPVLVN</sequence>
<organism evidence="2 3">
    <name type="scientific">Rhodoblastus sphagnicola</name>
    <dbReference type="NCBI Taxonomy" id="333368"/>
    <lineage>
        <taxon>Bacteria</taxon>
        <taxon>Pseudomonadati</taxon>
        <taxon>Pseudomonadota</taxon>
        <taxon>Alphaproteobacteria</taxon>
        <taxon>Hyphomicrobiales</taxon>
        <taxon>Rhodoblastaceae</taxon>
        <taxon>Rhodoblastus</taxon>
    </lineage>
</organism>
<evidence type="ECO:0000313" key="3">
    <source>
        <dbReference type="Proteomes" id="UP000239089"/>
    </source>
</evidence>
<protein>
    <submittedName>
        <fullName evidence="2">Epimerase</fullName>
    </submittedName>
</protein>
<dbReference type="InterPro" id="IPR051606">
    <property type="entry name" value="Polyketide_Oxido-like"/>
</dbReference>
<dbReference type="EMBL" id="NHSJ01000077">
    <property type="protein sequence ID" value="PPQ30486.1"/>
    <property type="molecule type" value="Genomic_DNA"/>
</dbReference>
<dbReference type="Gene3D" id="3.40.50.720">
    <property type="entry name" value="NAD(P)-binding Rossmann-like Domain"/>
    <property type="match status" value="1"/>
</dbReference>
<comment type="caution">
    <text evidence="2">The sequence shown here is derived from an EMBL/GenBank/DDBJ whole genome shotgun (WGS) entry which is preliminary data.</text>
</comment>
<proteinExistence type="predicted"/>
<dbReference type="OrthoDB" id="7352421at2"/>